<comment type="similarity">
    <text evidence="3">Belongs to the Nudix hydrolase family.</text>
</comment>
<dbReference type="RefSeq" id="WP_377942247.1">
    <property type="nucleotide sequence ID" value="NZ_JBHUCX010000020.1"/>
</dbReference>
<dbReference type="EMBL" id="JBHUCX010000020">
    <property type="protein sequence ID" value="MFD1674376.1"/>
    <property type="molecule type" value="Genomic_DNA"/>
</dbReference>
<keyword evidence="2 3" id="KW-0378">Hydrolase</keyword>
<dbReference type="PANTHER" id="PTHR43046">
    <property type="entry name" value="GDP-MANNOSE MANNOSYL HYDROLASE"/>
    <property type="match status" value="1"/>
</dbReference>
<name>A0ABW4JFE3_9BACL</name>
<evidence type="ECO:0000256" key="3">
    <source>
        <dbReference type="RuleBase" id="RU003476"/>
    </source>
</evidence>
<dbReference type="Proteomes" id="UP001597079">
    <property type="component" value="Unassembled WGS sequence"/>
</dbReference>
<dbReference type="PANTHER" id="PTHR43046:SF2">
    <property type="entry name" value="8-OXO-DGTP DIPHOSPHATASE-RELATED"/>
    <property type="match status" value="1"/>
</dbReference>
<dbReference type="InterPro" id="IPR020084">
    <property type="entry name" value="NUDIX_hydrolase_CS"/>
</dbReference>
<evidence type="ECO:0000256" key="2">
    <source>
        <dbReference type="ARBA" id="ARBA00022801"/>
    </source>
</evidence>
<dbReference type="PROSITE" id="PS51462">
    <property type="entry name" value="NUDIX"/>
    <property type="match status" value="1"/>
</dbReference>
<organism evidence="5 6">
    <name type="scientific">Alicyclobacillus fodiniaquatilis</name>
    <dbReference type="NCBI Taxonomy" id="1661150"/>
    <lineage>
        <taxon>Bacteria</taxon>
        <taxon>Bacillati</taxon>
        <taxon>Bacillota</taxon>
        <taxon>Bacilli</taxon>
        <taxon>Bacillales</taxon>
        <taxon>Alicyclobacillaceae</taxon>
        <taxon>Alicyclobacillus</taxon>
    </lineage>
</organism>
<dbReference type="Gene3D" id="3.90.79.10">
    <property type="entry name" value="Nucleoside Triphosphate Pyrophosphohydrolase"/>
    <property type="match status" value="1"/>
</dbReference>
<comment type="cofactor">
    <cofactor evidence="1">
        <name>Mg(2+)</name>
        <dbReference type="ChEBI" id="CHEBI:18420"/>
    </cofactor>
</comment>
<sequence length="151" mass="17144">MGYIEEIRQLVGHRPLILVGSVVIIESGGKVLFQKRNETNERWGLIGGLMEIGESAEETARREAFEETGLHVGNLRLVGVFSGADYFIRAQNGDEFFAVNIVYATNDFYGNLTINDHESLALRFFRPEELPGNIAKSHRTIFEHYKTHFID</sequence>
<dbReference type="PRINTS" id="PR00502">
    <property type="entry name" value="NUDIXFAMILY"/>
</dbReference>
<keyword evidence="6" id="KW-1185">Reference proteome</keyword>
<dbReference type="PROSITE" id="PS00893">
    <property type="entry name" value="NUDIX_BOX"/>
    <property type="match status" value="1"/>
</dbReference>
<evidence type="ECO:0000313" key="5">
    <source>
        <dbReference type="EMBL" id="MFD1674376.1"/>
    </source>
</evidence>
<dbReference type="CDD" id="cd04677">
    <property type="entry name" value="NUDIX_Hydrolase"/>
    <property type="match status" value="1"/>
</dbReference>
<dbReference type="Pfam" id="PF00293">
    <property type="entry name" value="NUDIX"/>
    <property type="match status" value="1"/>
</dbReference>
<dbReference type="SUPFAM" id="SSF55811">
    <property type="entry name" value="Nudix"/>
    <property type="match status" value="1"/>
</dbReference>
<dbReference type="GO" id="GO:0016787">
    <property type="term" value="F:hydrolase activity"/>
    <property type="evidence" value="ECO:0007669"/>
    <property type="project" value="UniProtKB-KW"/>
</dbReference>
<dbReference type="InterPro" id="IPR000086">
    <property type="entry name" value="NUDIX_hydrolase_dom"/>
</dbReference>
<dbReference type="InterPro" id="IPR020476">
    <property type="entry name" value="Nudix_hydrolase"/>
</dbReference>
<accession>A0ABW4JFE3</accession>
<evidence type="ECO:0000259" key="4">
    <source>
        <dbReference type="PROSITE" id="PS51462"/>
    </source>
</evidence>
<evidence type="ECO:0000256" key="1">
    <source>
        <dbReference type="ARBA" id="ARBA00001946"/>
    </source>
</evidence>
<evidence type="ECO:0000313" key="6">
    <source>
        <dbReference type="Proteomes" id="UP001597079"/>
    </source>
</evidence>
<proteinExistence type="inferred from homology"/>
<dbReference type="InterPro" id="IPR015797">
    <property type="entry name" value="NUDIX_hydrolase-like_dom_sf"/>
</dbReference>
<protein>
    <submittedName>
        <fullName evidence="5">NUDIX hydrolase</fullName>
    </submittedName>
</protein>
<feature type="domain" description="Nudix hydrolase" evidence="4">
    <location>
        <begin position="15"/>
        <end position="147"/>
    </location>
</feature>
<reference evidence="6" key="1">
    <citation type="journal article" date="2019" name="Int. J. Syst. Evol. Microbiol.">
        <title>The Global Catalogue of Microorganisms (GCM) 10K type strain sequencing project: providing services to taxonomists for standard genome sequencing and annotation.</title>
        <authorList>
            <consortium name="The Broad Institute Genomics Platform"/>
            <consortium name="The Broad Institute Genome Sequencing Center for Infectious Disease"/>
            <person name="Wu L."/>
            <person name="Ma J."/>
        </authorList>
    </citation>
    <scope>NUCLEOTIDE SEQUENCE [LARGE SCALE GENOMIC DNA]</scope>
    <source>
        <strain evidence="6">CGMCC 1.12286</strain>
    </source>
</reference>
<comment type="caution">
    <text evidence="5">The sequence shown here is derived from an EMBL/GenBank/DDBJ whole genome shotgun (WGS) entry which is preliminary data.</text>
</comment>
<gene>
    <name evidence="5" type="ORF">ACFSB2_06610</name>
</gene>